<feature type="domain" description="FP protein C-terminal" evidence="1">
    <location>
        <begin position="75"/>
        <end position="127"/>
    </location>
</feature>
<evidence type="ECO:0000313" key="2">
    <source>
        <dbReference type="EMBL" id="CAH3162520.1"/>
    </source>
</evidence>
<evidence type="ECO:0000259" key="1">
    <source>
        <dbReference type="Pfam" id="PF25298"/>
    </source>
</evidence>
<reference evidence="2 3" key="1">
    <citation type="submission" date="2022-05" db="EMBL/GenBank/DDBJ databases">
        <authorList>
            <consortium name="Genoscope - CEA"/>
            <person name="William W."/>
        </authorList>
    </citation>
    <scope>NUCLEOTIDE SEQUENCE [LARGE SCALE GENOMIC DNA]</scope>
</reference>
<accession>A0ABN8QHK3</accession>
<gene>
    <name evidence="2" type="ORF">PLOB_00005367</name>
</gene>
<dbReference type="Proteomes" id="UP001159405">
    <property type="component" value="Unassembled WGS sequence"/>
</dbReference>
<comment type="caution">
    <text evidence="2">The sequence shown here is derived from an EMBL/GenBank/DDBJ whole genome shotgun (WGS) entry which is preliminary data.</text>
</comment>
<organism evidence="2 3">
    <name type="scientific">Porites lobata</name>
    <dbReference type="NCBI Taxonomy" id="104759"/>
    <lineage>
        <taxon>Eukaryota</taxon>
        <taxon>Metazoa</taxon>
        <taxon>Cnidaria</taxon>
        <taxon>Anthozoa</taxon>
        <taxon>Hexacorallia</taxon>
        <taxon>Scleractinia</taxon>
        <taxon>Fungiina</taxon>
        <taxon>Poritidae</taxon>
        <taxon>Porites</taxon>
    </lineage>
</organism>
<proteinExistence type="predicted"/>
<sequence>MGAEVSIHHIDIAHRVSFRDTSRVGPKPIVCKFILRLARNEVMSKRKEGRSVDPSTIGLHEGTDMSNVLLLDHLTPRLQQLYSDAKEFKLKYGYQFCWARNGSIFLRYSADEGSKLLKVRTSGDLARYAQDEQGQLSTFNYVKYIIFIYSSRSMQILLSS</sequence>
<protein>
    <recommendedName>
        <fullName evidence="1">FP protein C-terminal domain-containing protein</fullName>
    </recommendedName>
</protein>
<dbReference type="Pfam" id="PF25298">
    <property type="entry name" value="Baculo_FP_2nd"/>
    <property type="match status" value="1"/>
</dbReference>
<dbReference type="InterPro" id="IPR057251">
    <property type="entry name" value="FP_C"/>
</dbReference>
<dbReference type="EMBL" id="CALNXK010000123">
    <property type="protein sequence ID" value="CAH3162520.1"/>
    <property type="molecule type" value="Genomic_DNA"/>
</dbReference>
<keyword evidence="3" id="KW-1185">Reference proteome</keyword>
<name>A0ABN8QHK3_9CNID</name>
<evidence type="ECO:0000313" key="3">
    <source>
        <dbReference type="Proteomes" id="UP001159405"/>
    </source>
</evidence>